<evidence type="ECO:0000313" key="2">
    <source>
        <dbReference type="EMBL" id="POM60428.1"/>
    </source>
</evidence>
<proteinExistence type="predicted"/>
<protein>
    <recommendedName>
        <fullName evidence="1">DDE-1 domain-containing protein</fullName>
    </recommendedName>
</protein>
<evidence type="ECO:0000259" key="1">
    <source>
        <dbReference type="Pfam" id="PF03184"/>
    </source>
</evidence>
<dbReference type="Proteomes" id="UP000237271">
    <property type="component" value="Unassembled WGS sequence"/>
</dbReference>
<dbReference type="AlphaFoldDB" id="A0A2P4X4F1"/>
<organism evidence="2 3">
    <name type="scientific">Phytophthora palmivora</name>
    <dbReference type="NCBI Taxonomy" id="4796"/>
    <lineage>
        <taxon>Eukaryota</taxon>
        <taxon>Sar</taxon>
        <taxon>Stramenopiles</taxon>
        <taxon>Oomycota</taxon>
        <taxon>Peronosporomycetes</taxon>
        <taxon>Peronosporales</taxon>
        <taxon>Peronosporaceae</taxon>
        <taxon>Phytophthora</taxon>
    </lineage>
</organism>
<dbReference type="OrthoDB" id="7763313at2759"/>
<dbReference type="GO" id="GO:0003676">
    <property type="term" value="F:nucleic acid binding"/>
    <property type="evidence" value="ECO:0007669"/>
    <property type="project" value="InterPro"/>
</dbReference>
<name>A0A2P4X4F1_9STRA</name>
<dbReference type="EMBL" id="NCKW01016872">
    <property type="protein sequence ID" value="POM60428.1"/>
    <property type="molecule type" value="Genomic_DNA"/>
</dbReference>
<feature type="domain" description="DDE-1" evidence="1">
    <location>
        <begin position="26"/>
        <end position="121"/>
    </location>
</feature>
<comment type="caution">
    <text evidence="2">The sequence shown here is derived from an EMBL/GenBank/DDBJ whole genome shotgun (WGS) entry which is preliminary data.</text>
</comment>
<gene>
    <name evidence="2" type="ORF">PHPALM_30726</name>
</gene>
<evidence type="ECO:0000313" key="3">
    <source>
        <dbReference type="Proteomes" id="UP000237271"/>
    </source>
</evidence>
<sequence>MNREDFALKTTHCIVFITEAYEGCVSTYLLTRHDESLLIYVDNLLCHVSEDAQERCLMGTELVRLPENTKATLQPLDVGVLNPFKNSSYLTLRGSLLALKSISVDQKRKLFIDRAVKAMEIVNERFAKMALEKAVLSILAPERWFGKNILIF</sequence>
<dbReference type="Pfam" id="PF03184">
    <property type="entry name" value="DDE_1"/>
    <property type="match status" value="1"/>
</dbReference>
<accession>A0A2P4X4F1</accession>
<keyword evidence="3" id="KW-1185">Reference proteome</keyword>
<dbReference type="InterPro" id="IPR004875">
    <property type="entry name" value="DDE_SF_endonuclease_dom"/>
</dbReference>
<reference evidence="2 3" key="1">
    <citation type="journal article" date="2017" name="Genome Biol. Evol.">
        <title>Phytophthora megakarya and P. palmivora, closely related causal agents of cacao black pod rot, underwent increases in genome sizes and gene numbers by different mechanisms.</title>
        <authorList>
            <person name="Ali S.S."/>
            <person name="Shao J."/>
            <person name="Lary D.J."/>
            <person name="Kronmiller B."/>
            <person name="Shen D."/>
            <person name="Strem M.D."/>
            <person name="Amoako-Attah I."/>
            <person name="Akrofi A.Y."/>
            <person name="Begoude B.A."/>
            <person name="Ten Hoopen G.M."/>
            <person name="Coulibaly K."/>
            <person name="Kebe B.I."/>
            <person name="Melnick R.L."/>
            <person name="Guiltinan M.J."/>
            <person name="Tyler B.M."/>
            <person name="Meinhardt L.W."/>
            <person name="Bailey B.A."/>
        </authorList>
    </citation>
    <scope>NUCLEOTIDE SEQUENCE [LARGE SCALE GENOMIC DNA]</scope>
    <source>
        <strain evidence="3">sbr112.9</strain>
    </source>
</reference>